<proteinExistence type="inferred from homology"/>
<keyword evidence="5" id="KW-1185">Reference proteome</keyword>
<dbReference type="RefSeq" id="WP_240483672.1">
    <property type="nucleotide sequence ID" value="NZ_JBIRWE010000013.1"/>
</dbReference>
<dbReference type="Proteomes" id="UP001611548">
    <property type="component" value="Unassembled WGS sequence"/>
</dbReference>
<dbReference type="PANTHER" id="PTHR33392:SF6">
    <property type="entry name" value="POLYISOPRENYL-TEICHOIC ACID--PEPTIDOGLYCAN TEICHOIC ACID TRANSFERASE TAGU"/>
    <property type="match status" value="1"/>
</dbReference>
<name>A0ABW7UWN5_9ACTN</name>
<evidence type="ECO:0000313" key="5">
    <source>
        <dbReference type="Proteomes" id="UP001611548"/>
    </source>
</evidence>
<dbReference type="Pfam" id="PF03816">
    <property type="entry name" value="LytR_cpsA_psr"/>
    <property type="match status" value="1"/>
</dbReference>
<comment type="similarity">
    <text evidence="1">Belongs to the LytR/CpsA/Psr (LCP) family.</text>
</comment>
<dbReference type="InterPro" id="IPR050922">
    <property type="entry name" value="LytR/CpsA/Psr_CW_biosynth"/>
</dbReference>
<protein>
    <submittedName>
        <fullName evidence="4">LCP family protein</fullName>
    </submittedName>
</protein>
<sequence>MTASALLLAAGGCGHAVVSGLDTAIGRIDPFEGLNNRPKGSDGLNFLLVGTDGREKLTEEQRKRYHLGGAPCHCTDTIMLVHLSGDRRRASVISIPRDSYVHLPEHTDRATGERLPAHAGKINAAYAQGGPQLTVRTVEKMTGLHLDHYIEVDFTSFMKTVDAVGGVEICSARPMKDRYTGLDLPVGTSRLNGGEALQYVRSRHIDGAADLGRMQRQQRFLAALMDEVSSGGVLMNPVKFDRVASTLLGSVRADRGFGTDELVDLGKAMRGFKPSSSEFVSVPIEDPSYPVAGLGSTVKWDAAKAGRIFRALRADRPLAHRPAERRAAPVDVAPQRVRVRVDNGTGRAGLGGRVTRELRASGFATQPPGNAPAPAKRTVITYDPRWDRSARTVAAALPGAELRAVRGQGPVMRVTLGSDFREVRKVRGTPQRGVGGAVTGDQVTCE</sequence>
<dbReference type="InterPro" id="IPR004474">
    <property type="entry name" value="LytR_CpsA_psr"/>
</dbReference>
<organism evidence="4 5">
    <name type="scientific">Streptomyces pathocidini</name>
    <dbReference type="NCBI Taxonomy" id="1650571"/>
    <lineage>
        <taxon>Bacteria</taxon>
        <taxon>Bacillati</taxon>
        <taxon>Actinomycetota</taxon>
        <taxon>Actinomycetes</taxon>
        <taxon>Kitasatosporales</taxon>
        <taxon>Streptomycetaceae</taxon>
        <taxon>Streptomyces</taxon>
    </lineage>
</organism>
<dbReference type="InterPro" id="IPR027381">
    <property type="entry name" value="LytR/CpsA/Psr_C"/>
</dbReference>
<comment type="caution">
    <text evidence="4">The sequence shown here is derived from an EMBL/GenBank/DDBJ whole genome shotgun (WGS) entry which is preliminary data.</text>
</comment>
<reference evidence="4 5" key="1">
    <citation type="submission" date="2024-10" db="EMBL/GenBank/DDBJ databases">
        <title>The Natural Products Discovery Center: Release of the First 8490 Sequenced Strains for Exploring Actinobacteria Biosynthetic Diversity.</title>
        <authorList>
            <person name="Kalkreuter E."/>
            <person name="Kautsar S.A."/>
            <person name="Yang D."/>
            <person name="Bader C.D."/>
            <person name="Teijaro C.N."/>
            <person name="Fluegel L."/>
            <person name="Davis C.M."/>
            <person name="Simpson J.R."/>
            <person name="Lauterbach L."/>
            <person name="Steele A.D."/>
            <person name="Gui C."/>
            <person name="Meng S."/>
            <person name="Li G."/>
            <person name="Viehrig K."/>
            <person name="Ye F."/>
            <person name="Su P."/>
            <person name="Kiefer A.F."/>
            <person name="Nichols A."/>
            <person name="Cepeda A.J."/>
            <person name="Yan W."/>
            <person name="Fan B."/>
            <person name="Jiang Y."/>
            <person name="Adhikari A."/>
            <person name="Zheng C.-J."/>
            <person name="Schuster L."/>
            <person name="Cowan T.M."/>
            <person name="Smanski M.J."/>
            <person name="Chevrette M.G."/>
            <person name="De Carvalho L.P.S."/>
            <person name="Shen B."/>
        </authorList>
    </citation>
    <scope>NUCLEOTIDE SEQUENCE [LARGE SCALE GENOMIC DNA]</scope>
    <source>
        <strain evidence="4 5">NPDC020327</strain>
    </source>
</reference>
<dbReference type="EMBL" id="JBIRWE010000013">
    <property type="protein sequence ID" value="MFI1966997.1"/>
    <property type="molecule type" value="Genomic_DNA"/>
</dbReference>
<gene>
    <name evidence="4" type="ORF">ACH429_23265</name>
</gene>
<dbReference type="Gene3D" id="3.40.630.190">
    <property type="entry name" value="LCP protein"/>
    <property type="match status" value="1"/>
</dbReference>
<dbReference type="Pfam" id="PF13399">
    <property type="entry name" value="LytR_C"/>
    <property type="match status" value="1"/>
</dbReference>
<evidence type="ECO:0000256" key="1">
    <source>
        <dbReference type="ARBA" id="ARBA00006068"/>
    </source>
</evidence>
<evidence type="ECO:0000259" key="2">
    <source>
        <dbReference type="Pfam" id="PF03816"/>
    </source>
</evidence>
<dbReference type="PANTHER" id="PTHR33392">
    <property type="entry name" value="POLYISOPRENYL-TEICHOIC ACID--PEPTIDOGLYCAN TEICHOIC ACID TRANSFERASE TAGU"/>
    <property type="match status" value="1"/>
</dbReference>
<evidence type="ECO:0000259" key="3">
    <source>
        <dbReference type="Pfam" id="PF13399"/>
    </source>
</evidence>
<feature type="domain" description="LytR/CpsA/Psr regulator C-terminal" evidence="3">
    <location>
        <begin position="336"/>
        <end position="420"/>
    </location>
</feature>
<evidence type="ECO:0000313" key="4">
    <source>
        <dbReference type="EMBL" id="MFI1966997.1"/>
    </source>
</evidence>
<feature type="domain" description="Cell envelope-related transcriptional attenuator" evidence="2">
    <location>
        <begin position="75"/>
        <end position="229"/>
    </location>
</feature>
<dbReference type="Gene3D" id="3.30.70.2390">
    <property type="match status" value="1"/>
</dbReference>
<accession>A0ABW7UWN5</accession>
<dbReference type="NCBIfam" id="TIGR00350">
    <property type="entry name" value="lytR_cpsA_psr"/>
    <property type="match status" value="1"/>
</dbReference>